<organism evidence="1 2">
    <name type="scientific">Linnemannia gamsii</name>
    <dbReference type="NCBI Taxonomy" id="64522"/>
    <lineage>
        <taxon>Eukaryota</taxon>
        <taxon>Fungi</taxon>
        <taxon>Fungi incertae sedis</taxon>
        <taxon>Mucoromycota</taxon>
        <taxon>Mortierellomycotina</taxon>
        <taxon>Mortierellomycetes</taxon>
        <taxon>Mortierellales</taxon>
        <taxon>Mortierellaceae</taxon>
        <taxon>Linnemannia</taxon>
    </lineage>
</organism>
<name>A0A9P6R7E8_9FUNG</name>
<dbReference type="Proteomes" id="UP000823405">
    <property type="component" value="Unassembled WGS sequence"/>
</dbReference>
<dbReference type="OrthoDB" id="655030at2759"/>
<dbReference type="EMBL" id="JAAAIN010000577">
    <property type="protein sequence ID" value="KAG0312826.1"/>
    <property type="molecule type" value="Genomic_DNA"/>
</dbReference>
<comment type="caution">
    <text evidence="1">The sequence shown here is derived from an EMBL/GenBank/DDBJ whole genome shotgun (WGS) entry which is preliminary data.</text>
</comment>
<sequence length="171" mass="19587">MDQQPRNNVGEMQKTMEEKEQWKKYADLEHKECMNVFVLGDKSTPYTWATFAVPGNRICWKVFNQLGIEDIADEQFKSCDWEPQQHKAMMDSIPHFKTTNGTLGDLFDATPIKRVSRVLLPSPGAGAVNATQGAVFLVNHIYDIVPMSFDIMAALNEYKEERFDTLTEQYS</sequence>
<reference evidence="1" key="1">
    <citation type="journal article" date="2020" name="Fungal Divers.">
        <title>Resolving the Mortierellaceae phylogeny through synthesis of multi-gene phylogenetics and phylogenomics.</title>
        <authorList>
            <person name="Vandepol N."/>
            <person name="Liber J."/>
            <person name="Desiro A."/>
            <person name="Na H."/>
            <person name="Kennedy M."/>
            <person name="Barry K."/>
            <person name="Grigoriev I.V."/>
            <person name="Miller A.N."/>
            <person name="O'Donnell K."/>
            <person name="Stajich J.E."/>
            <person name="Bonito G."/>
        </authorList>
    </citation>
    <scope>NUCLEOTIDE SEQUENCE</scope>
    <source>
        <strain evidence="1">NVP60</strain>
    </source>
</reference>
<evidence type="ECO:0000313" key="2">
    <source>
        <dbReference type="Proteomes" id="UP000823405"/>
    </source>
</evidence>
<keyword evidence="2" id="KW-1185">Reference proteome</keyword>
<evidence type="ECO:0000313" key="1">
    <source>
        <dbReference type="EMBL" id="KAG0312826.1"/>
    </source>
</evidence>
<dbReference type="AlphaFoldDB" id="A0A9P6R7E8"/>
<protein>
    <submittedName>
        <fullName evidence="1">Uncharacterized protein</fullName>
    </submittedName>
</protein>
<accession>A0A9P6R7E8</accession>
<proteinExistence type="predicted"/>
<gene>
    <name evidence="1" type="ORF">BGZ97_010803</name>
</gene>